<dbReference type="Pfam" id="PF13720">
    <property type="entry name" value="Acetyltransf_11"/>
    <property type="match status" value="1"/>
</dbReference>
<keyword evidence="7 8" id="KW-0012">Acyltransferase</keyword>
<evidence type="ECO:0000259" key="9">
    <source>
        <dbReference type="Pfam" id="PF13720"/>
    </source>
</evidence>
<dbReference type="AlphaFoldDB" id="A0A251ZWR2"/>
<accession>A0A251ZWR2</accession>
<evidence type="ECO:0000256" key="6">
    <source>
        <dbReference type="ARBA" id="ARBA00023098"/>
    </source>
</evidence>
<evidence type="ECO:0000256" key="4">
    <source>
        <dbReference type="ARBA" id="ARBA00022679"/>
    </source>
</evidence>
<dbReference type="Proteomes" id="UP000194946">
    <property type="component" value="Unassembled WGS sequence"/>
</dbReference>
<keyword evidence="1 8" id="KW-0963">Cytoplasm</keyword>
<name>A0A251ZWR2_9PROT</name>
<dbReference type="InterPro" id="IPR011004">
    <property type="entry name" value="Trimer_LpxA-like_sf"/>
</dbReference>
<dbReference type="Gene3D" id="1.20.1180.10">
    <property type="entry name" value="Udp N-acetylglucosamine O-acyltransferase, C-terminal domain"/>
    <property type="match status" value="1"/>
</dbReference>
<evidence type="ECO:0000256" key="3">
    <source>
        <dbReference type="ARBA" id="ARBA00022556"/>
    </source>
</evidence>
<keyword evidence="4 8" id="KW-0808">Transferase</keyword>
<dbReference type="Pfam" id="PF00132">
    <property type="entry name" value="Hexapep"/>
    <property type="match status" value="1"/>
</dbReference>
<keyword evidence="2 8" id="KW-0444">Lipid biosynthesis</keyword>
<comment type="catalytic activity">
    <reaction evidence="8">
        <text>a (3R)-hydroxyacyl-[ACP] + UDP-N-acetyl-alpha-D-glucosamine = a UDP-3-O-[(3R)-3-hydroxyacyl]-N-acetyl-alpha-D-glucosamine + holo-[ACP]</text>
        <dbReference type="Rhea" id="RHEA:67812"/>
        <dbReference type="Rhea" id="RHEA-COMP:9685"/>
        <dbReference type="Rhea" id="RHEA-COMP:9945"/>
        <dbReference type="ChEBI" id="CHEBI:57705"/>
        <dbReference type="ChEBI" id="CHEBI:64479"/>
        <dbReference type="ChEBI" id="CHEBI:78827"/>
        <dbReference type="ChEBI" id="CHEBI:173225"/>
        <dbReference type="EC" id="2.3.1.129"/>
    </reaction>
</comment>
<keyword evidence="3 8" id="KW-0441">Lipid A biosynthesis</keyword>
<dbReference type="InterPro" id="IPR010137">
    <property type="entry name" value="Lipid_A_LpxA"/>
</dbReference>
<dbReference type="PANTHER" id="PTHR43480">
    <property type="entry name" value="ACYL-[ACYL-CARRIER-PROTEIN]--UDP-N-ACETYLGLUCOSAMINE O-ACYLTRANSFERASE"/>
    <property type="match status" value="1"/>
</dbReference>
<dbReference type="GO" id="GO:0008780">
    <property type="term" value="F:acyl-[acyl-carrier-protein]-UDP-N-acetylglucosamine O-acyltransferase activity"/>
    <property type="evidence" value="ECO:0007669"/>
    <property type="project" value="UniProtKB-UniRule"/>
</dbReference>
<protein>
    <recommendedName>
        <fullName evidence="8">Acyl-[acyl-carrier-protein]--UDP-N-acetylglucosamine O-acyltransferase</fullName>
        <shortName evidence="8">UDP-N-acetylglucosamine acyltransferase</shortName>
        <ecNumber evidence="8">2.3.1.129</ecNumber>
    </recommendedName>
</protein>
<dbReference type="SUPFAM" id="SSF51161">
    <property type="entry name" value="Trimeric LpxA-like enzymes"/>
    <property type="match status" value="1"/>
</dbReference>
<dbReference type="CDD" id="cd03351">
    <property type="entry name" value="LbH_UDP-GlcNAc_AT"/>
    <property type="match status" value="1"/>
</dbReference>
<organism evidence="10 11">
    <name type="scientific">Commensalibacter intestini</name>
    <dbReference type="NCBI Taxonomy" id="479936"/>
    <lineage>
        <taxon>Bacteria</taxon>
        <taxon>Pseudomonadati</taxon>
        <taxon>Pseudomonadota</taxon>
        <taxon>Alphaproteobacteria</taxon>
        <taxon>Acetobacterales</taxon>
        <taxon>Acetobacteraceae</taxon>
    </lineage>
</organism>
<comment type="caution">
    <text evidence="10">The sequence shown here is derived from an EMBL/GenBank/DDBJ whole genome shotgun (WGS) entry which is preliminary data.</text>
</comment>
<comment type="pathway">
    <text evidence="8">Glycolipid biosynthesis; lipid IV(A) biosynthesis; lipid IV(A) from (3R)-3-hydroxytetradecanoyl-[acyl-carrier-protein] and UDP-N-acetyl-alpha-D-glucosamine: step 1/6.</text>
</comment>
<dbReference type="RefSeq" id="WP_040364008.1">
    <property type="nucleotide sequence ID" value="NZ_JOPB01000002.1"/>
</dbReference>
<sequence>MVDAVDATMSDSEIHPSAIIASGAKIGRGVTIGPWCSVGPDVIIEDGVKLIANVVVDGHTTLGKDSVYYPFSTIGLAPQDLKYKGEPTRCIIGSRTVVREQVTIHRGTESGDGITTVGSDCLLMVNSHIAHDCHLGNRVIIVNNVVLGGHVHIDDDARVMGSAAIHQFVRIGKAALVGGVTGVESDVIPYGSVLGNRARLVGMHWIWLKRNGVQNEELHVLRHVYRTLFPREENQTCVFEERLQAVKDKFGHSDRVQEIIDFIEQPSRRGLVKVGRSISSSEKEG</sequence>
<dbReference type="InterPro" id="IPR029098">
    <property type="entry name" value="Acetyltransf_C"/>
</dbReference>
<dbReference type="PROSITE" id="PS00101">
    <property type="entry name" value="HEXAPEP_TRANSFERASES"/>
    <property type="match status" value="1"/>
</dbReference>
<dbReference type="InterPro" id="IPR001451">
    <property type="entry name" value="Hexapep"/>
</dbReference>
<dbReference type="HAMAP" id="MF_00387">
    <property type="entry name" value="LpxA"/>
    <property type="match status" value="1"/>
</dbReference>
<dbReference type="InterPro" id="IPR018357">
    <property type="entry name" value="Hexapep_transf_CS"/>
</dbReference>
<evidence type="ECO:0000256" key="8">
    <source>
        <dbReference type="HAMAP-Rule" id="MF_00387"/>
    </source>
</evidence>
<dbReference type="NCBIfam" id="NF003657">
    <property type="entry name" value="PRK05289.1"/>
    <property type="match status" value="1"/>
</dbReference>
<proteinExistence type="inferred from homology"/>
<reference evidence="11" key="1">
    <citation type="submission" date="2014-06" db="EMBL/GenBank/DDBJ databases">
        <authorList>
            <person name="Winans N.J."/>
            <person name="Newell P.D."/>
            <person name="Douglas A.E."/>
        </authorList>
    </citation>
    <scope>NUCLEOTIDE SEQUENCE [LARGE SCALE GENOMIC DNA]</scope>
    <source>
        <strain evidence="11">DmL_052</strain>
    </source>
</reference>
<dbReference type="InterPro" id="IPR037157">
    <property type="entry name" value="Acetyltransf_C_sf"/>
</dbReference>
<comment type="subcellular location">
    <subcellularLocation>
        <location evidence="8">Cytoplasm</location>
    </subcellularLocation>
</comment>
<dbReference type="EMBL" id="JOPB01000002">
    <property type="protein sequence ID" value="OUI79082.1"/>
    <property type="molecule type" value="Genomic_DNA"/>
</dbReference>
<evidence type="ECO:0000256" key="1">
    <source>
        <dbReference type="ARBA" id="ARBA00022490"/>
    </source>
</evidence>
<dbReference type="UniPathway" id="UPA00359">
    <property type="reaction ID" value="UER00477"/>
</dbReference>
<evidence type="ECO:0000313" key="10">
    <source>
        <dbReference type="EMBL" id="OUI79082.1"/>
    </source>
</evidence>
<comment type="function">
    <text evidence="8">Involved in the biosynthesis of lipid A, a phosphorylated glycolipid that anchors the lipopolysaccharide to the outer membrane of the cell.</text>
</comment>
<evidence type="ECO:0000313" key="11">
    <source>
        <dbReference type="Proteomes" id="UP000194946"/>
    </source>
</evidence>
<evidence type="ECO:0000256" key="2">
    <source>
        <dbReference type="ARBA" id="ARBA00022516"/>
    </source>
</evidence>
<feature type="domain" description="UDP N-acetylglucosamine O-acyltransferase C-terminal" evidence="9">
    <location>
        <begin position="186"/>
        <end position="271"/>
    </location>
</feature>
<dbReference type="PANTHER" id="PTHR43480:SF1">
    <property type="entry name" value="ACYL-[ACYL-CARRIER-PROTEIN]--UDP-N-ACETYLGLUCOSAMINE O-ACYLTRANSFERASE, MITOCHONDRIAL-RELATED"/>
    <property type="match status" value="1"/>
</dbReference>
<dbReference type="Gene3D" id="2.160.10.10">
    <property type="entry name" value="Hexapeptide repeat proteins"/>
    <property type="match status" value="1"/>
</dbReference>
<gene>
    <name evidence="8" type="primary">lpxA</name>
    <name evidence="10" type="ORF">HK18_04010</name>
</gene>
<dbReference type="PIRSF" id="PIRSF000456">
    <property type="entry name" value="UDP-GlcNAc_acltr"/>
    <property type="match status" value="1"/>
</dbReference>
<evidence type="ECO:0000256" key="7">
    <source>
        <dbReference type="ARBA" id="ARBA00023315"/>
    </source>
</evidence>
<keyword evidence="11" id="KW-1185">Reference proteome</keyword>
<dbReference type="EC" id="2.3.1.129" evidence="8"/>
<keyword evidence="5 8" id="KW-0677">Repeat</keyword>
<comment type="subunit">
    <text evidence="8">Homotrimer.</text>
</comment>
<dbReference type="GO" id="GO:0005737">
    <property type="term" value="C:cytoplasm"/>
    <property type="evidence" value="ECO:0007669"/>
    <property type="project" value="UniProtKB-SubCell"/>
</dbReference>
<evidence type="ECO:0000256" key="5">
    <source>
        <dbReference type="ARBA" id="ARBA00022737"/>
    </source>
</evidence>
<dbReference type="GO" id="GO:0009245">
    <property type="term" value="P:lipid A biosynthetic process"/>
    <property type="evidence" value="ECO:0007669"/>
    <property type="project" value="UniProtKB-UniRule"/>
</dbReference>
<dbReference type="GO" id="GO:0016020">
    <property type="term" value="C:membrane"/>
    <property type="evidence" value="ECO:0007669"/>
    <property type="project" value="GOC"/>
</dbReference>
<comment type="similarity">
    <text evidence="8">Belongs to the transferase hexapeptide repeat family. LpxA subfamily.</text>
</comment>
<dbReference type="NCBIfam" id="TIGR01852">
    <property type="entry name" value="lipid_A_lpxA"/>
    <property type="match status" value="1"/>
</dbReference>
<keyword evidence="6 8" id="KW-0443">Lipid metabolism</keyword>